<reference evidence="3" key="1">
    <citation type="submission" date="2016-06" db="UniProtKB">
        <authorList>
            <consortium name="WormBaseParasite"/>
        </authorList>
    </citation>
    <scope>IDENTIFICATION</scope>
</reference>
<protein>
    <submittedName>
        <fullName evidence="3">Secreted protein</fullName>
    </submittedName>
</protein>
<name>A0A183DV04_9BILA</name>
<keyword evidence="2" id="KW-1185">Reference proteome</keyword>
<organism evidence="3">
    <name type="scientific">Gongylonema pulchrum</name>
    <dbReference type="NCBI Taxonomy" id="637853"/>
    <lineage>
        <taxon>Eukaryota</taxon>
        <taxon>Metazoa</taxon>
        <taxon>Ecdysozoa</taxon>
        <taxon>Nematoda</taxon>
        <taxon>Chromadorea</taxon>
        <taxon>Rhabditida</taxon>
        <taxon>Spirurina</taxon>
        <taxon>Spiruromorpha</taxon>
        <taxon>Spiruroidea</taxon>
        <taxon>Gongylonematidae</taxon>
        <taxon>Gongylonema</taxon>
    </lineage>
</organism>
<sequence length="70" mass="8690">MLVKFRRILLDVSVWHYVYYTIEFNETVKKPEERRDMAHIHWLKKHFPFLRQYDHMTEIHSAATQRTSLT</sequence>
<accession>A0A183DV04</accession>
<proteinExistence type="predicted"/>
<reference evidence="1 2" key="2">
    <citation type="submission" date="2018-11" db="EMBL/GenBank/DDBJ databases">
        <authorList>
            <consortium name="Pathogen Informatics"/>
        </authorList>
    </citation>
    <scope>NUCLEOTIDE SEQUENCE [LARGE SCALE GENOMIC DNA]</scope>
</reference>
<evidence type="ECO:0000313" key="3">
    <source>
        <dbReference type="WBParaSite" id="GPUH_0001255901-mRNA-1"/>
    </source>
</evidence>
<dbReference type="EMBL" id="UYRT01079401">
    <property type="protein sequence ID" value="VDN20644.1"/>
    <property type="molecule type" value="Genomic_DNA"/>
</dbReference>
<evidence type="ECO:0000313" key="1">
    <source>
        <dbReference type="EMBL" id="VDN20644.1"/>
    </source>
</evidence>
<dbReference type="WBParaSite" id="GPUH_0001255901-mRNA-1">
    <property type="protein sequence ID" value="GPUH_0001255901-mRNA-1"/>
    <property type="gene ID" value="GPUH_0001255901"/>
</dbReference>
<dbReference type="AlphaFoldDB" id="A0A183DV04"/>
<dbReference type="OrthoDB" id="5833121at2759"/>
<gene>
    <name evidence="1" type="ORF">GPUH_LOCUS12545</name>
</gene>
<evidence type="ECO:0000313" key="2">
    <source>
        <dbReference type="Proteomes" id="UP000271098"/>
    </source>
</evidence>
<dbReference type="Proteomes" id="UP000271098">
    <property type="component" value="Unassembled WGS sequence"/>
</dbReference>